<dbReference type="EMBL" id="MN739801">
    <property type="protein sequence ID" value="QHT26736.1"/>
    <property type="molecule type" value="Genomic_DNA"/>
</dbReference>
<dbReference type="InterPro" id="IPR043977">
    <property type="entry name" value="DUF5759"/>
</dbReference>
<protein>
    <submittedName>
        <fullName evidence="1">Uncharacterized protein</fullName>
    </submittedName>
</protein>
<dbReference type="AlphaFoldDB" id="A0A6C0EC46"/>
<proteinExistence type="predicted"/>
<organism evidence="1">
    <name type="scientific">viral metagenome</name>
    <dbReference type="NCBI Taxonomy" id="1070528"/>
    <lineage>
        <taxon>unclassified sequences</taxon>
        <taxon>metagenomes</taxon>
        <taxon>organismal metagenomes</taxon>
    </lineage>
</organism>
<sequence>MIKAEDLIKEQIERENRKYITFDKIYKLVEKKIYLASKGDNYYTWYQIPEFLVGLPVYSPKDCNSYIQSKLKKNGFNTDFYDPNFLLIKWFPKN</sequence>
<dbReference type="Pfam" id="PF19063">
    <property type="entry name" value="DUF5759"/>
    <property type="match status" value="1"/>
</dbReference>
<accession>A0A6C0EC46</accession>
<evidence type="ECO:0000313" key="1">
    <source>
        <dbReference type="EMBL" id="QHT26736.1"/>
    </source>
</evidence>
<name>A0A6C0EC46_9ZZZZ</name>
<reference evidence="1" key="1">
    <citation type="journal article" date="2020" name="Nature">
        <title>Giant virus diversity and host interactions through global metagenomics.</title>
        <authorList>
            <person name="Schulz F."/>
            <person name="Roux S."/>
            <person name="Paez-Espino D."/>
            <person name="Jungbluth S."/>
            <person name="Walsh D.A."/>
            <person name="Denef V.J."/>
            <person name="McMahon K.D."/>
            <person name="Konstantinidis K.T."/>
            <person name="Eloe-Fadrosh E.A."/>
            <person name="Kyrpides N.C."/>
            <person name="Woyke T."/>
        </authorList>
    </citation>
    <scope>NUCLEOTIDE SEQUENCE</scope>
    <source>
        <strain evidence="1">GVMAG-M-3300023179-2</strain>
    </source>
</reference>